<dbReference type="AlphaFoldDB" id="U5VV27"/>
<dbReference type="Proteomes" id="UP000017746">
    <property type="component" value="Chromosome"/>
</dbReference>
<keyword evidence="2" id="KW-1185">Reference proteome</keyword>
<dbReference type="KEGG" id="afs:AFR_12165"/>
<dbReference type="PATRIC" id="fig|1246995.3.peg.2474"/>
<protein>
    <submittedName>
        <fullName evidence="1">Uncharacterized protein</fullName>
    </submittedName>
</protein>
<dbReference type="RefSeq" id="WP_023360778.1">
    <property type="nucleotide sequence ID" value="NC_022657.1"/>
</dbReference>
<gene>
    <name evidence="1" type="ORF">AFR_12165</name>
</gene>
<dbReference type="STRING" id="1246995.AFR_12165"/>
<evidence type="ECO:0000313" key="1">
    <source>
        <dbReference type="EMBL" id="AGZ40719.1"/>
    </source>
</evidence>
<evidence type="ECO:0000313" key="2">
    <source>
        <dbReference type="Proteomes" id="UP000017746"/>
    </source>
</evidence>
<organism evidence="1 2">
    <name type="scientific">Actinoplanes friuliensis DSM 7358</name>
    <dbReference type="NCBI Taxonomy" id="1246995"/>
    <lineage>
        <taxon>Bacteria</taxon>
        <taxon>Bacillati</taxon>
        <taxon>Actinomycetota</taxon>
        <taxon>Actinomycetes</taxon>
        <taxon>Micromonosporales</taxon>
        <taxon>Micromonosporaceae</taxon>
        <taxon>Actinoplanes</taxon>
    </lineage>
</organism>
<dbReference type="HOGENOM" id="CLU_1412503_0_0_11"/>
<name>U5VV27_9ACTN</name>
<reference evidence="1 2" key="1">
    <citation type="journal article" date="2014" name="J. Biotechnol.">
        <title>Complete genome sequence of the actinobacterium Actinoplanes friuliensis HAG 010964, producer of the lipopeptide antibiotic friulimycin.</title>
        <authorList>
            <person name="Ruckert C."/>
            <person name="Szczepanowski R."/>
            <person name="Albersmeier A."/>
            <person name="Goesmann A."/>
            <person name="Fischer N."/>
            <person name="Steinkamper A."/>
            <person name="Puhler A."/>
            <person name="Biener R."/>
            <person name="Schwartz D."/>
            <person name="Kalinowski J."/>
        </authorList>
    </citation>
    <scope>NUCLEOTIDE SEQUENCE [LARGE SCALE GENOMIC DNA]</scope>
    <source>
        <strain evidence="1 2">DSM 7358</strain>
    </source>
</reference>
<sequence>MPTDSNDEPGTYAIPRAGLPWLVCVPAGTGTDLSPQLAQLILDVHTAVGDVVVDIDDDSAFAAAAAETGRRHHALGGATGLNAFGHAAGYIDLLLMHWPQPNADPRWLLLTCRTLRRNEGCLVVAVKAVNQRRVAALSALTGAAHTAGLNLVDHIAVIDLSADNFLTQPGTAAERTPRVDADLLVFVAATPS</sequence>
<proteinExistence type="predicted"/>
<dbReference type="EMBL" id="CP006272">
    <property type="protein sequence ID" value="AGZ40719.1"/>
    <property type="molecule type" value="Genomic_DNA"/>
</dbReference>
<accession>U5VV27</accession>